<evidence type="ECO:0000313" key="2">
    <source>
        <dbReference type="EMBL" id="GAB58208.1"/>
    </source>
</evidence>
<evidence type="ECO:0000313" key="3">
    <source>
        <dbReference type="Proteomes" id="UP000004374"/>
    </source>
</evidence>
<protein>
    <submittedName>
        <fullName evidence="2">Uncharacterized protein</fullName>
    </submittedName>
</protein>
<feature type="chain" id="PRO_5003638936" evidence="1">
    <location>
        <begin position="22"/>
        <end position="105"/>
    </location>
</feature>
<gene>
    <name evidence="2" type="ORF">RNAN_1179</name>
</gene>
<feature type="signal peptide" evidence="1">
    <location>
        <begin position="1"/>
        <end position="21"/>
    </location>
</feature>
<proteinExistence type="predicted"/>
<sequence length="105" mass="11705">MKKSSYLMLAVGTFVSFSALARKDCPPAVVQNIQIESNHVLYLQKGYPWRRLGVLDEPGTRERLSALLAAQMAGKRVSMAYKDAAYDCSSTNYSVSAYLLRTYSD</sequence>
<evidence type="ECO:0000256" key="1">
    <source>
        <dbReference type="SAM" id="SignalP"/>
    </source>
</evidence>
<organism evidence="2 3">
    <name type="scientific">Rheinheimera nanhaiensis E407-8</name>
    <dbReference type="NCBI Taxonomy" id="562729"/>
    <lineage>
        <taxon>Bacteria</taxon>
        <taxon>Pseudomonadati</taxon>
        <taxon>Pseudomonadota</taxon>
        <taxon>Gammaproteobacteria</taxon>
        <taxon>Chromatiales</taxon>
        <taxon>Chromatiaceae</taxon>
        <taxon>Rheinheimera</taxon>
    </lineage>
</organism>
<keyword evidence="3" id="KW-1185">Reference proteome</keyword>
<dbReference type="Proteomes" id="UP000004374">
    <property type="component" value="Unassembled WGS sequence"/>
</dbReference>
<comment type="caution">
    <text evidence="2">The sequence shown here is derived from an EMBL/GenBank/DDBJ whole genome shotgun (WGS) entry which is preliminary data.</text>
</comment>
<reference evidence="2 3" key="1">
    <citation type="journal article" date="2012" name="J. Bacteriol.">
        <title>Genome Sequence of the Protease-Producing Bacterium Rheinheimera nanhaiensis E407-8T, Isolated from Deep-Sea Sediment of the South China Sea.</title>
        <authorList>
            <person name="Zhang X.-Y."/>
            <person name="Zhang Y.-J."/>
            <person name="Qin Q.-L."/>
            <person name="Xie B.-B."/>
            <person name="Chen X.-L."/>
            <person name="Zhou B.-C."/>
            <person name="Zhang Y.-Z."/>
        </authorList>
    </citation>
    <scope>NUCLEOTIDE SEQUENCE [LARGE SCALE GENOMIC DNA]</scope>
    <source>
        <strain evidence="2 3">E407-8</strain>
    </source>
</reference>
<accession>I1DVY0</accession>
<dbReference type="RefSeq" id="WP_008219685.1">
    <property type="nucleotide sequence ID" value="NZ_BAFK01000005.1"/>
</dbReference>
<dbReference type="AlphaFoldDB" id="I1DVY0"/>
<name>I1DVY0_9GAMM</name>
<dbReference type="EMBL" id="BAFK01000005">
    <property type="protein sequence ID" value="GAB58208.1"/>
    <property type="molecule type" value="Genomic_DNA"/>
</dbReference>
<keyword evidence="1" id="KW-0732">Signal</keyword>